<keyword evidence="1" id="KW-0812">Transmembrane</keyword>
<name>A0ABT9QH72_9ACTN</name>
<feature type="transmembrane region" description="Helical" evidence="1">
    <location>
        <begin position="84"/>
        <end position="104"/>
    </location>
</feature>
<dbReference type="Pfam" id="PF12277">
    <property type="entry name" value="DUF3618"/>
    <property type="match status" value="1"/>
</dbReference>
<keyword evidence="1" id="KW-1133">Transmembrane helix</keyword>
<proteinExistence type="predicted"/>
<gene>
    <name evidence="2" type="ORF">J2853_005317</name>
</gene>
<sequence length="108" mass="11858">MADTDPAELERQIERTRAELAQTVDAIVDRVSPKRVAERGVAKVRSDVEHFVTQVGDLVTGATAKPVRLEGEPENLWADEQPSMAPVLIGVGAALAIGAMIMLWRRRR</sequence>
<dbReference type="NCBIfam" id="TIGR01167">
    <property type="entry name" value="LPXTG_anchor"/>
    <property type="match status" value="1"/>
</dbReference>
<evidence type="ECO:0000313" key="2">
    <source>
        <dbReference type="EMBL" id="MDP9846106.1"/>
    </source>
</evidence>
<protein>
    <submittedName>
        <fullName evidence="2">LPXTG-motif cell wall-anchored protein</fullName>
    </submittedName>
</protein>
<reference evidence="2 3" key="1">
    <citation type="submission" date="2023-07" db="EMBL/GenBank/DDBJ databases">
        <title>Sequencing the genomes of 1000 actinobacteria strains.</title>
        <authorList>
            <person name="Klenk H.-P."/>
        </authorList>
    </citation>
    <scope>NUCLEOTIDE SEQUENCE [LARGE SCALE GENOMIC DNA]</scope>
    <source>
        <strain evidence="2 3">DSM 46740</strain>
    </source>
</reference>
<accession>A0ABT9QH72</accession>
<keyword evidence="3" id="KW-1185">Reference proteome</keyword>
<keyword evidence="1" id="KW-0472">Membrane</keyword>
<dbReference type="Proteomes" id="UP001225356">
    <property type="component" value="Unassembled WGS sequence"/>
</dbReference>
<dbReference type="RefSeq" id="WP_307562295.1">
    <property type="nucleotide sequence ID" value="NZ_JAUSQU010000001.1"/>
</dbReference>
<dbReference type="InterPro" id="IPR022062">
    <property type="entry name" value="DUF3618"/>
</dbReference>
<evidence type="ECO:0000313" key="3">
    <source>
        <dbReference type="Proteomes" id="UP001225356"/>
    </source>
</evidence>
<evidence type="ECO:0000256" key="1">
    <source>
        <dbReference type="SAM" id="Phobius"/>
    </source>
</evidence>
<organism evidence="2 3">
    <name type="scientific">Streptosporangium lutulentum</name>
    <dbReference type="NCBI Taxonomy" id="1461250"/>
    <lineage>
        <taxon>Bacteria</taxon>
        <taxon>Bacillati</taxon>
        <taxon>Actinomycetota</taxon>
        <taxon>Actinomycetes</taxon>
        <taxon>Streptosporangiales</taxon>
        <taxon>Streptosporangiaceae</taxon>
        <taxon>Streptosporangium</taxon>
    </lineage>
</organism>
<dbReference type="EMBL" id="JAUSQU010000001">
    <property type="protein sequence ID" value="MDP9846106.1"/>
    <property type="molecule type" value="Genomic_DNA"/>
</dbReference>
<comment type="caution">
    <text evidence="2">The sequence shown here is derived from an EMBL/GenBank/DDBJ whole genome shotgun (WGS) entry which is preliminary data.</text>
</comment>